<evidence type="ECO:0000259" key="2">
    <source>
        <dbReference type="Pfam" id="PF00589"/>
    </source>
</evidence>
<name>Q2W6D5_PARM1</name>
<organism evidence="3 4">
    <name type="scientific">Paramagnetospirillum magneticum (strain ATCC 700264 / AMB-1)</name>
    <name type="common">Magnetospirillum magneticum</name>
    <dbReference type="NCBI Taxonomy" id="342108"/>
    <lineage>
        <taxon>Bacteria</taxon>
        <taxon>Pseudomonadati</taxon>
        <taxon>Pseudomonadota</taxon>
        <taxon>Alphaproteobacteria</taxon>
        <taxon>Rhodospirillales</taxon>
        <taxon>Magnetospirillaceae</taxon>
        <taxon>Paramagnetospirillum</taxon>
    </lineage>
</organism>
<dbReference type="STRING" id="342108.amb1786"/>
<dbReference type="Pfam" id="PF00589">
    <property type="entry name" value="Phage_integrase"/>
    <property type="match status" value="1"/>
</dbReference>
<dbReference type="GO" id="GO:0003677">
    <property type="term" value="F:DNA binding"/>
    <property type="evidence" value="ECO:0007669"/>
    <property type="project" value="InterPro"/>
</dbReference>
<dbReference type="GO" id="GO:0006310">
    <property type="term" value="P:DNA recombination"/>
    <property type="evidence" value="ECO:0007669"/>
    <property type="project" value="UniProtKB-KW"/>
</dbReference>
<dbReference type="AlphaFoldDB" id="Q2W6D5"/>
<dbReference type="Proteomes" id="UP000007058">
    <property type="component" value="Chromosome"/>
</dbReference>
<sequence>MDCYKTLCPRLQNHVARYTVPLAMRRMMLTSETGRAFKVDHFRHVMIAAYQAVDGLTVGLEAGGVTTHGLRYTAATILHELGNDWETIAAITGHETVQMVRKYTDKKRRAKLAIASLNAARKGVGRGGHGNP</sequence>
<dbReference type="SUPFAM" id="SSF56349">
    <property type="entry name" value="DNA breaking-rejoining enzymes"/>
    <property type="match status" value="1"/>
</dbReference>
<keyword evidence="1" id="KW-0233">DNA recombination</keyword>
<dbReference type="EMBL" id="AP007255">
    <property type="protein sequence ID" value="BAE50590.1"/>
    <property type="molecule type" value="Genomic_DNA"/>
</dbReference>
<dbReference type="HOGENOM" id="CLU_1914535_0_0_5"/>
<gene>
    <name evidence="3" type="ordered locus">amb1786</name>
</gene>
<protein>
    <recommendedName>
        <fullName evidence="2">Tyr recombinase domain-containing protein</fullName>
    </recommendedName>
</protein>
<dbReference type="KEGG" id="mag:amb1786"/>
<dbReference type="GO" id="GO:0015074">
    <property type="term" value="P:DNA integration"/>
    <property type="evidence" value="ECO:0007669"/>
    <property type="project" value="InterPro"/>
</dbReference>
<proteinExistence type="predicted"/>
<dbReference type="Gene3D" id="1.10.443.10">
    <property type="entry name" value="Intergrase catalytic core"/>
    <property type="match status" value="1"/>
</dbReference>
<feature type="domain" description="Tyr recombinase" evidence="2">
    <location>
        <begin position="59"/>
        <end position="107"/>
    </location>
</feature>
<reference evidence="3 4" key="1">
    <citation type="journal article" date="2005" name="DNA Res.">
        <title>Complete genome sequence of the facultative anaerobic magnetotactic bacterium Magnetospirillum sp. strain AMB-1.</title>
        <authorList>
            <person name="Matsunaga T."/>
            <person name="Okamura Y."/>
            <person name="Fukuda Y."/>
            <person name="Wahyudi A.T."/>
            <person name="Murase Y."/>
            <person name="Takeyama H."/>
        </authorList>
    </citation>
    <scope>NUCLEOTIDE SEQUENCE [LARGE SCALE GENOMIC DNA]</scope>
    <source>
        <strain evidence="4">ATCC 700264 / AMB-1</strain>
    </source>
</reference>
<dbReference type="InterPro" id="IPR002104">
    <property type="entry name" value="Integrase_catalytic"/>
</dbReference>
<evidence type="ECO:0000313" key="4">
    <source>
        <dbReference type="Proteomes" id="UP000007058"/>
    </source>
</evidence>
<accession>Q2W6D5</accession>
<evidence type="ECO:0000256" key="1">
    <source>
        <dbReference type="ARBA" id="ARBA00023172"/>
    </source>
</evidence>
<dbReference type="InterPro" id="IPR011010">
    <property type="entry name" value="DNA_brk_join_enz"/>
</dbReference>
<keyword evidence="4" id="KW-1185">Reference proteome</keyword>
<dbReference type="InterPro" id="IPR013762">
    <property type="entry name" value="Integrase-like_cat_sf"/>
</dbReference>
<evidence type="ECO:0000313" key="3">
    <source>
        <dbReference type="EMBL" id="BAE50590.1"/>
    </source>
</evidence>